<organism evidence="2 3">
    <name type="scientific">Podospora didyma</name>
    <dbReference type="NCBI Taxonomy" id="330526"/>
    <lineage>
        <taxon>Eukaryota</taxon>
        <taxon>Fungi</taxon>
        <taxon>Dikarya</taxon>
        <taxon>Ascomycota</taxon>
        <taxon>Pezizomycotina</taxon>
        <taxon>Sordariomycetes</taxon>
        <taxon>Sordariomycetidae</taxon>
        <taxon>Sordariales</taxon>
        <taxon>Podosporaceae</taxon>
        <taxon>Podospora</taxon>
    </lineage>
</organism>
<reference evidence="2" key="2">
    <citation type="submission" date="2023-06" db="EMBL/GenBank/DDBJ databases">
        <authorList>
            <consortium name="Lawrence Berkeley National Laboratory"/>
            <person name="Haridas S."/>
            <person name="Hensen N."/>
            <person name="Bonometti L."/>
            <person name="Westerberg I."/>
            <person name="Brannstrom I.O."/>
            <person name="Guillou S."/>
            <person name="Cros-Aarteil S."/>
            <person name="Calhoun S."/>
            <person name="Kuo A."/>
            <person name="Mondo S."/>
            <person name="Pangilinan J."/>
            <person name="Riley R."/>
            <person name="LaButti K."/>
            <person name="Andreopoulos B."/>
            <person name="Lipzen A."/>
            <person name="Chen C."/>
            <person name="Yanf M."/>
            <person name="Daum C."/>
            <person name="Ng V."/>
            <person name="Clum A."/>
            <person name="Steindorff A."/>
            <person name="Ohm R."/>
            <person name="Martin F."/>
            <person name="Silar P."/>
            <person name="Natvig D."/>
            <person name="Lalanne C."/>
            <person name="Gautier V."/>
            <person name="Ament-velasquez S.L."/>
            <person name="Kruys A."/>
            <person name="Hutchinson M.I."/>
            <person name="Powell A.J."/>
            <person name="Barry K."/>
            <person name="Miller A.N."/>
            <person name="Grigoriev I.V."/>
            <person name="Debuchy R."/>
            <person name="Gladieux P."/>
            <person name="Thoren M.H."/>
            <person name="Johannesson H."/>
        </authorList>
    </citation>
    <scope>NUCLEOTIDE SEQUENCE</scope>
    <source>
        <strain evidence="2">CBS 232.78</strain>
    </source>
</reference>
<evidence type="ECO:0000256" key="1">
    <source>
        <dbReference type="SAM" id="MobiDB-lite"/>
    </source>
</evidence>
<feature type="compositionally biased region" description="Polar residues" evidence="1">
    <location>
        <begin position="1"/>
        <end position="12"/>
    </location>
</feature>
<dbReference type="AlphaFoldDB" id="A0AAE0NYZ7"/>
<sequence length="429" mass="46826">MDCCSSRETSPHSLADHSVPGEGSTYSRESSPPLADEDHLPPLPPSIEDPDLTPQKPLRSRTVGTWRAKDERKRTSPTQSDNADSLPSPTTPSPLGRIKTGPRLTGRMISNWRERPAAPSSSPTPDKPSPSVGIAALPPSPPSDLPAAPLLPPKPSDLPAARVRFAPMDCITGVIRNMPHWDVAWRAEHGVSPNYKGNVSRKTVSINLSPSESTALWLERVPENVSVSEIFAAIAVHKPGRVMSVNIVWSEDRSHRMPAVSVVMFTRAGAERLYNVAWSPPSKAAMVSSWREAVPASPSSSSYLPVAGPGLFIRSSRVKVTWNRNLSRPFPTIPGSGTVHSRVVCVDGPRHIVNRASLEKIFNENFFFKTEKVEESFILGKGMMVWHFARYNPQASSAMKILQGEEFEEAGVRVSFGADPCADPNMLDQ</sequence>
<proteinExistence type="predicted"/>
<comment type="caution">
    <text evidence="2">The sequence shown here is derived from an EMBL/GenBank/DDBJ whole genome shotgun (WGS) entry which is preliminary data.</text>
</comment>
<evidence type="ECO:0000313" key="3">
    <source>
        <dbReference type="Proteomes" id="UP001285441"/>
    </source>
</evidence>
<gene>
    <name evidence="2" type="ORF">B0H63DRAFT_519234</name>
</gene>
<dbReference type="Proteomes" id="UP001285441">
    <property type="component" value="Unassembled WGS sequence"/>
</dbReference>
<feature type="compositionally biased region" description="Low complexity" evidence="1">
    <location>
        <begin position="119"/>
        <end position="137"/>
    </location>
</feature>
<protein>
    <submittedName>
        <fullName evidence="2">Uncharacterized protein</fullName>
    </submittedName>
</protein>
<reference evidence="2" key="1">
    <citation type="journal article" date="2023" name="Mol. Phylogenet. Evol.">
        <title>Genome-scale phylogeny and comparative genomics of the fungal order Sordariales.</title>
        <authorList>
            <person name="Hensen N."/>
            <person name="Bonometti L."/>
            <person name="Westerberg I."/>
            <person name="Brannstrom I.O."/>
            <person name="Guillou S."/>
            <person name="Cros-Aarteil S."/>
            <person name="Calhoun S."/>
            <person name="Haridas S."/>
            <person name="Kuo A."/>
            <person name="Mondo S."/>
            <person name="Pangilinan J."/>
            <person name="Riley R."/>
            <person name="LaButti K."/>
            <person name="Andreopoulos B."/>
            <person name="Lipzen A."/>
            <person name="Chen C."/>
            <person name="Yan M."/>
            <person name="Daum C."/>
            <person name="Ng V."/>
            <person name="Clum A."/>
            <person name="Steindorff A."/>
            <person name="Ohm R.A."/>
            <person name="Martin F."/>
            <person name="Silar P."/>
            <person name="Natvig D.O."/>
            <person name="Lalanne C."/>
            <person name="Gautier V."/>
            <person name="Ament-Velasquez S.L."/>
            <person name="Kruys A."/>
            <person name="Hutchinson M.I."/>
            <person name="Powell A.J."/>
            <person name="Barry K."/>
            <person name="Miller A.N."/>
            <person name="Grigoriev I.V."/>
            <person name="Debuchy R."/>
            <person name="Gladieux P."/>
            <person name="Hiltunen Thoren M."/>
            <person name="Johannesson H."/>
        </authorList>
    </citation>
    <scope>NUCLEOTIDE SEQUENCE</scope>
    <source>
        <strain evidence="2">CBS 232.78</strain>
    </source>
</reference>
<accession>A0AAE0NYZ7</accession>
<feature type="compositionally biased region" description="Pro residues" evidence="1">
    <location>
        <begin position="138"/>
        <end position="153"/>
    </location>
</feature>
<dbReference type="EMBL" id="JAULSW010000002">
    <property type="protein sequence ID" value="KAK3390000.1"/>
    <property type="molecule type" value="Genomic_DNA"/>
</dbReference>
<name>A0AAE0NYZ7_9PEZI</name>
<keyword evidence="3" id="KW-1185">Reference proteome</keyword>
<evidence type="ECO:0000313" key="2">
    <source>
        <dbReference type="EMBL" id="KAK3390000.1"/>
    </source>
</evidence>
<feature type="region of interest" description="Disordered" evidence="1">
    <location>
        <begin position="1"/>
        <end position="153"/>
    </location>
</feature>